<dbReference type="Proteomes" id="UP001164250">
    <property type="component" value="Chromosome 9"/>
</dbReference>
<comment type="caution">
    <text evidence="1">The sequence shown here is derived from an EMBL/GenBank/DDBJ whole genome shotgun (WGS) entry which is preliminary data.</text>
</comment>
<accession>A0ACC1ANU6</accession>
<gene>
    <name evidence="1" type="ORF">Patl1_31640</name>
</gene>
<keyword evidence="2" id="KW-1185">Reference proteome</keyword>
<evidence type="ECO:0000313" key="1">
    <source>
        <dbReference type="EMBL" id="KAJ0088308.1"/>
    </source>
</evidence>
<sequence length="463" mass="51307">MKMGSEAKEQPSMRLIVSCLITGAAVLAGLSLLSPYLASNGSCLGLGLGSLQWRKKKKKPVRVYMDGCFDMMHYGHCNALRQARALGDQLVVGVVSDAEITVNKGPPVTPLHERMIMVNAVKWVDEVIPDAPYAITEDFMKKLFDEYNIDYIIHGDDPCVLPDGTDAYALAKKAGRYKQIKRTEGVSSTDIVGRMLLCVRERSVSDSHNHSSLQRQFSHGHSQKLEDGGSGSGTRVSHFLPTSRRIVQFSNGKGPGPDARIVYIDGAFDLFHAGHVEILRIARGLGDFLLVGIHNDQTVSAKRGTHRPIMNLHERSLSVLACRYVDEVIIGAPWEVSKDMDDNLKGIALHMLHRVHRACPWACCSDRQLQPGHTAKSVTTFNISLVVHGTVAENNDFEKENDNPYAVPISMGIFKVLESPLDITTTTIIRRIVANHEAYQKRNEKKAASEKKYYEGKTFLSDD</sequence>
<name>A0ACC1ANU6_9ROSI</name>
<evidence type="ECO:0000313" key="2">
    <source>
        <dbReference type="Proteomes" id="UP001164250"/>
    </source>
</evidence>
<organism evidence="1 2">
    <name type="scientific">Pistacia atlantica</name>
    <dbReference type="NCBI Taxonomy" id="434234"/>
    <lineage>
        <taxon>Eukaryota</taxon>
        <taxon>Viridiplantae</taxon>
        <taxon>Streptophyta</taxon>
        <taxon>Embryophyta</taxon>
        <taxon>Tracheophyta</taxon>
        <taxon>Spermatophyta</taxon>
        <taxon>Magnoliopsida</taxon>
        <taxon>eudicotyledons</taxon>
        <taxon>Gunneridae</taxon>
        <taxon>Pentapetalae</taxon>
        <taxon>rosids</taxon>
        <taxon>malvids</taxon>
        <taxon>Sapindales</taxon>
        <taxon>Anacardiaceae</taxon>
        <taxon>Pistacia</taxon>
    </lineage>
</organism>
<protein>
    <submittedName>
        <fullName evidence="1">Uncharacterized protein</fullName>
    </submittedName>
</protein>
<proteinExistence type="predicted"/>
<reference evidence="2" key="1">
    <citation type="journal article" date="2023" name="G3 (Bethesda)">
        <title>Genome assembly and association tests identify interacting loci associated with vigor, precocity, and sex in interspecific pistachio rootstocks.</title>
        <authorList>
            <person name="Palmer W."/>
            <person name="Jacygrad E."/>
            <person name="Sagayaradj S."/>
            <person name="Cavanaugh K."/>
            <person name="Han R."/>
            <person name="Bertier L."/>
            <person name="Beede B."/>
            <person name="Kafkas S."/>
            <person name="Golino D."/>
            <person name="Preece J."/>
            <person name="Michelmore R."/>
        </authorList>
    </citation>
    <scope>NUCLEOTIDE SEQUENCE [LARGE SCALE GENOMIC DNA]</scope>
</reference>
<dbReference type="EMBL" id="CM047905">
    <property type="protein sequence ID" value="KAJ0088308.1"/>
    <property type="molecule type" value="Genomic_DNA"/>
</dbReference>